<keyword evidence="3" id="KW-1185">Reference proteome</keyword>
<dbReference type="EMBL" id="JACIEM010000001">
    <property type="protein sequence ID" value="MBB4000994.1"/>
    <property type="molecule type" value="Genomic_DNA"/>
</dbReference>
<dbReference type="InterPro" id="IPR054189">
    <property type="entry name" value="DUF6894"/>
</dbReference>
<dbReference type="Pfam" id="PF21834">
    <property type="entry name" value="DUF6894"/>
    <property type="match status" value="1"/>
</dbReference>
<reference evidence="2 3" key="1">
    <citation type="submission" date="2020-08" db="EMBL/GenBank/DDBJ databases">
        <title>Genomic Encyclopedia of Type Strains, Phase IV (KMG-IV): sequencing the most valuable type-strain genomes for metagenomic binning, comparative biology and taxonomic classification.</title>
        <authorList>
            <person name="Goeker M."/>
        </authorList>
    </citation>
    <scope>NUCLEOTIDE SEQUENCE [LARGE SCALE GENOMIC DNA]</scope>
    <source>
        <strain evidence="2 3">DSM 103570</strain>
    </source>
</reference>
<name>A0A7W6MMN6_9HYPH</name>
<accession>A0A7W6MMN6</accession>
<protein>
    <recommendedName>
        <fullName evidence="1">DUF6894 domain-containing protein</fullName>
    </recommendedName>
</protein>
<comment type="caution">
    <text evidence="2">The sequence shown here is derived from an EMBL/GenBank/DDBJ whole genome shotgun (WGS) entry which is preliminary data.</text>
</comment>
<proteinExistence type="predicted"/>
<sequence length="83" mass="8952">MARFFFNLHDGIDVLDTVGSEHADMASVRGEAVEFLAERVRGNLLRGKDTAAWLLKVTDESRKTVLTVSFSAALQVTGEGVGA</sequence>
<dbReference type="AlphaFoldDB" id="A0A7W6MMN6"/>
<dbReference type="RefSeq" id="WP_183205239.1">
    <property type="nucleotide sequence ID" value="NZ_JAAAMM010000001.1"/>
</dbReference>
<evidence type="ECO:0000313" key="3">
    <source>
        <dbReference type="Proteomes" id="UP000588647"/>
    </source>
</evidence>
<evidence type="ECO:0000313" key="2">
    <source>
        <dbReference type="EMBL" id="MBB4000994.1"/>
    </source>
</evidence>
<dbReference type="Proteomes" id="UP000588647">
    <property type="component" value="Unassembled WGS sequence"/>
</dbReference>
<evidence type="ECO:0000259" key="1">
    <source>
        <dbReference type="Pfam" id="PF21834"/>
    </source>
</evidence>
<organism evidence="2 3">
    <name type="scientific">Aurantimonas endophytica</name>
    <dbReference type="NCBI Taxonomy" id="1522175"/>
    <lineage>
        <taxon>Bacteria</taxon>
        <taxon>Pseudomonadati</taxon>
        <taxon>Pseudomonadota</taxon>
        <taxon>Alphaproteobacteria</taxon>
        <taxon>Hyphomicrobiales</taxon>
        <taxon>Aurantimonadaceae</taxon>
        <taxon>Aurantimonas</taxon>
    </lineage>
</organism>
<feature type="domain" description="DUF6894" evidence="1">
    <location>
        <begin position="3"/>
        <end position="71"/>
    </location>
</feature>
<gene>
    <name evidence="2" type="ORF">GGR03_000041</name>
</gene>